<reference evidence="3" key="2">
    <citation type="submission" date="2025-09" db="UniProtKB">
        <authorList>
            <consortium name="Ensembl"/>
        </authorList>
    </citation>
    <scope>IDENTIFICATION</scope>
</reference>
<dbReference type="GeneTree" id="ENSGT00950000183015"/>
<dbReference type="OrthoDB" id="8927606at2759"/>
<evidence type="ECO:0000313" key="3">
    <source>
        <dbReference type="Ensembl" id="ENSSLDP00000006056.1"/>
    </source>
</evidence>
<dbReference type="RefSeq" id="XP_023251847.1">
    <property type="nucleotide sequence ID" value="XM_023396079.1"/>
</dbReference>
<dbReference type="KEGG" id="slal:111646557"/>
<evidence type="ECO:0000313" key="4">
    <source>
        <dbReference type="Proteomes" id="UP000261360"/>
    </source>
</evidence>
<proteinExistence type="predicted"/>
<protein>
    <submittedName>
        <fullName evidence="3">Uncharacterized LOC111646557</fullName>
    </submittedName>
</protein>
<feature type="region of interest" description="Disordered" evidence="2">
    <location>
        <begin position="106"/>
        <end position="145"/>
    </location>
</feature>
<dbReference type="Ensembl" id="ENSSLDT00000006264.1">
    <property type="protein sequence ID" value="ENSSLDP00000006056.1"/>
    <property type="gene ID" value="ENSSLDG00000004851.1"/>
</dbReference>
<feature type="coiled-coil region" evidence="1">
    <location>
        <begin position="305"/>
        <end position="385"/>
    </location>
</feature>
<keyword evidence="4" id="KW-1185">Reference proteome</keyword>
<sequence length="410" mass="45634">MELPCLPSETPTTASSCSTDPLYDNCPPFAQRGRAREKEMESKVVCPAVTRLPGPCSPLPALAPAVAEVPTLVGGGRGPGAWPDHSYCSWRGGQGRQAWEAELGPGINRARGGERGGEQGGSGGVENRAHLNQSPNTSESEQHRSALSLYDNLPDAVTPDSLQEVFQMETGFQEHVQEQMYQAWAPEQIQGLMEGDGVSEERSPWSSCEIILAESRSSNRDQNSDQDKKHEQEPELDSGSCGFKQEDRMLHLQFPMSAHVLTASSPQLCPTECQAMWPPAEAQHPEQPSWSPRVPPPVPLADPSASALRSLLTSLQQQIMRQREEYEERIISLEQRNEELQVEVVRLKTNLAQQRHWYQTIQAKIVESERARGAAEKRNATLQREMEQFFDTFGELNNEAKKTEHIVKSF</sequence>
<organism evidence="3 4">
    <name type="scientific">Seriola lalandi dorsalis</name>
    <dbReference type="NCBI Taxonomy" id="1841481"/>
    <lineage>
        <taxon>Eukaryota</taxon>
        <taxon>Metazoa</taxon>
        <taxon>Chordata</taxon>
        <taxon>Craniata</taxon>
        <taxon>Vertebrata</taxon>
        <taxon>Euteleostomi</taxon>
        <taxon>Actinopterygii</taxon>
        <taxon>Neopterygii</taxon>
        <taxon>Teleostei</taxon>
        <taxon>Neoteleostei</taxon>
        <taxon>Acanthomorphata</taxon>
        <taxon>Carangaria</taxon>
        <taxon>Carangiformes</taxon>
        <taxon>Carangidae</taxon>
        <taxon>Seriola</taxon>
    </lineage>
</organism>
<evidence type="ECO:0000256" key="2">
    <source>
        <dbReference type="SAM" id="MobiDB-lite"/>
    </source>
</evidence>
<feature type="compositionally biased region" description="Basic and acidic residues" evidence="2">
    <location>
        <begin position="217"/>
        <end position="233"/>
    </location>
</feature>
<feature type="region of interest" description="Disordered" evidence="2">
    <location>
        <begin position="1"/>
        <end position="21"/>
    </location>
</feature>
<evidence type="ECO:0000256" key="1">
    <source>
        <dbReference type="SAM" id="Coils"/>
    </source>
</evidence>
<dbReference type="Proteomes" id="UP000261360">
    <property type="component" value="Unplaced"/>
</dbReference>
<dbReference type="AlphaFoldDB" id="A0A3B4WNT5"/>
<feature type="region of interest" description="Disordered" evidence="2">
    <location>
        <begin position="213"/>
        <end position="242"/>
    </location>
</feature>
<keyword evidence="1" id="KW-0175">Coiled coil</keyword>
<dbReference type="GeneID" id="111646557"/>
<dbReference type="STRING" id="1841481.ENSSLDP00000006056"/>
<reference evidence="3" key="1">
    <citation type="submission" date="2025-08" db="UniProtKB">
        <authorList>
            <consortium name="Ensembl"/>
        </authorList>
    </citation>
    <scope>IDENTIFICATION</scope>
</reference>
<accession>A0A3B4WNT5</accession>
<feature type="compositionally biased region" description="Polar residues" evidence="2">
    <location>
        <begin position="130"/>
        <end position="139"/>
    </location>
</feature>
<name>A0A3B4WNT5_SERLL</name>
<feature type="compositionally biased region" description="Polar residues" evidence="2">
    <location>
        <begin position="9"/>
        <end position="19"/>
    </location>
</feature>